<evidence type="ECO:0008006" key="3">
    <source>
        <dbReference type="Google" id="ProtNLM"/>
    </source>
</evidence>
<evidence type="ECO:0000313" key="1">
    <source>
        <dbReference type="EMBL" id="VBB04812.1"/>
    </source>
</evidence>
<protein>
    <recommendedName>
        <fullName evidence="3">Reverse transcriptase domain-containing protein</fullName>
    </recommendedName>
</protein>
<organism evidence="1 2">
    <name type="scientific">Lucifera butyrica</name>
    <dbReference type="NCBI Taxonomy" id="1351585"/>
    <lineage>
        <taxon>Bacteria</taxon>
        <taxon>Bacillati</taxon>
        <taxon>Bacillota</taxon>
        <taxon>Negativicutes</taxon>
        <taxon>Veillonellales</taxon>
        <taxon>Veillonellaceae</taxon>
        <taxon>Lucifera</taxon>
    </lineage>
</organism>
<accession>A0A498R380</accession>
<dbReference type="Proteomes" id="UP000277811">
    <property type="component" value="Unassembled WGS sequence"/>
</dbReference>
<reference evidence="1 2" key="1">
    <citation type="submission" date="2018-06" db="EMBL/GenBank/DDBJ databases">
        <authorList>
            <person name="Strepis N."/>
        </authorList>
    </citation>
    <scope>NUCLEOTIDE SEQUENCE [LARGE SCALE GENOMIC DNA]</scope>
    <source>
        <strain evidence="1">LUCI</strain>
    </source>
</reference>
<proteinExistence type="predicted"/>
<gene>
    <name evidence="1" type="ORF">LUCI_0016</name>
</gene>
<keyword evidence="2" id="KW-1185">Reference proteome</keyword>
<feature type="non-terminal residue" evidence="1">
    <location>
        <position position="33"/>
    </location>
</feature>
<dbReference type="EMBL" id="UPPP01000023">
    <property type="protein sequence ID" value="VBB04812.1"/>
    <property type="molecule type" value="Genomic_DNA"/>
</dbReference>
<dbReference type="AlphaFoldDB" id="A0A498R380"/>
<feature type="non-terminal residue" evidence="1">
    <location>
        <position position="1"/>
    </location>
</feature>
<name>A0A498R380_9FIRM</name>
<sequence>EYETDTGTPQGGVISPTLANVYLHYVLDLWFTV</sequence>
<evidence type="ECO:0000313" key="2">
    <source>
        <dbReference type="Proteomes" id="UP000277811"/>
    </source>
</evidence>